<dbReference type="InterPro" id="IPR051398">
    <property type="entry name" value="Polysacch_Deacetylase"/>
</dbReference>
<feature type="region of interest" description="Disordered" evidence="2">
    <location>
        <begin position="222"/>
        <end position="261"/>
    </location>
</feature>
<proteinExistence type="predicted"/>
<keyword evidence="1" id="KW-0732">Signal</keyword>
<feature type="domain" description="NodB homology" evidence="3">
    <location>
        <begin position="1"/>
        <end position="117"/>
    </location>
</feature>
<dbReference type="PANTHER" id="PTHR34216">
    <property type="match status" value="1"/>
</dbReference>
<name>V9XLX8_9NOCA</name>
<dbReference type="AlphaFoldDB" id="V9XLX8"/>
<dbReference type="HOGENOM" id="CLU_559795_0_0_11"/>
<evidence type="ECO:0000259" key="3">
    <source>
        <dbReference type="Pfam" id="PF01522"/>
    </source>
</evidence>
<dbReference type="KEGG" id="rpy:Y013_21655"/>
<dbReference type="SUPFAM" id="SSF88713">
    <property type="entry name" value="Glycoside hydrolase/deacetylase"/>
    <property type="match status" value="1"/>
</dbReference>
<feature type="region of interest" description="Disordered" evidence="2">
    <location>
        <begin position="397"/>
        <end position="418"/>
    </location>
</feature>
<dbReference type="PATRIC" id="fig|1435356.3.peg.4360"/>
<evidence type="ECO:0000313" key="5">
    <source>
        <dbReference type="Proteomes" id="UP000018781"/>
    </source>
</evidence>
<feature type="compositionally biased region" description="Polar residues" evidence="2">
    <location>
        <begin position="246"/>
        <end position="255"/>
    </location>
</feature>
<dbReference type="InterPro" id="IPR011330">
    <property type="entry name" value="Glyco_hydro/deAcase_b/a-brl"/>
</dbReference>
<gene>
    <name evidence="4" type="ORF">Y013_21655</name>
</gene>
<protein>
    <submittedName>
        <fullName evidence="4">Polysaccharide deacetylase</fullName>
    </submittedName>
</protein>
<sequence length="418" mass="45099">MVSMTFDDGFADQIRAARTMSQYGMEGTFYVNSGTIGTPGHLTSDDLIEIANGGHEIGGHTVNHSIIEALPIEEAQREICIDRNTLLEWGFPVRSFAYPFGAATPPLEEAVEACGYNSARDLGDLRSVTGCFDCPVTEHPVPPQMMLVRAPAQVEISWTIEDLQQRVLEAMDVGTGLLPLTFHRLCTDDCNQISIREPLFAQFVAWLSELERAGRIAVRPMGDALGGPVQPARPVPARSPAPAESNALTNPNLQGTAPELPECWSPASWGANSPTFATVPGETPGTVGLELTMDDHVDGDAKFMPVPDLGTCAPSVVPGHRYVLKVRYRSTAPTQLVVQYRLARGVWTFGAASPEFASTEHPTWAEWTTPPIPVGVTGISFGLSLARNGTLVTSGYEMYDRTPEPSSPVSDPHEGSTR</sequence>
<dbReference type="Pfam" id="PF01522">
    <property type="entry name" value="Polysacc_deac_1"/>
    <property type="match status" value="1"/>
</dbReference>
<dbReference type="GO" id="GO:0016810">
    <property type="term" value="F:hydrolase activity, acting on carbon-nitrogen (but not peptide) bonds"/>
    <property type="evidence" value="ECO:0007669"/>
    <property type="project" value="InterPro"/>
</dbReference>
<dbReference type="Proteomes" id="UP000018781">
    <property type="component" value="Chromosome"/>
</dbReference>
<organism evidence="4 5">
    <name type="scientific">Rhodococcus pyridinivorans SB3094</name>
    <dbReference type="NCBI Taxonomy" id="1435356"/>
    <lineage>
        <taxon>Bacteria</taxon>
        <taxon>Bacillati</taxon>
        <taxon>Actinomycetota</taxon>
        <taxon>Actinomycetes</taxon>
        <taxon>Mycobacteriales</taxon>
        <taxon>Nocardiaceae</taxon>
        <taxon>Rhodococcus</taxon>
    </lineage>
</organism>
<evidence type="ECO:0000256" key="2">
    <source>
        <dbReference type="SAM" id="MobiDB-lite"/>
    </source>
</evidence>
<dbReference type="GO" id="GO:0005975">
    <property type="term" value="P:carbohydrate metabolic process"/>
    <property type="evidence" value="ECO:0007669"/>
    <property type="project" value="InterPro"/>
</dbReference>
<dbReference type="CDD" id="cd10967">
    <property type="entry name" value="CE4_GLA_like_6s"/>
    <property type="match status" value="1"/>
</dbReference>
<dbReference type="eggNOG" id="COG0726">
    <property type="taxonomic scope" value="Bacteria"/>
</dbReference>
<reference evidence="4 5" key="1">
    <citation type="journal article" date="2014" name="Genome Announc.">
        <title>Complete Genome of Rhodococcus pyridinivorans SB3094, a Methyl-Ethyl-Ketone-Degrading Bacterium Used for Bioaugmentation.</title>
        <authorList>
            <person name="Dueholm M.S."/>
            <person name="Albertsen M."/>
            <person name="D'Imperio S."/>
            <person name="Tale V.P."/>
            <person name="Lewis D."/>
            <person name="Nielsen P.H."/>
            <person name="Nielsen J.L."/>
        </authorList>
    </citation>
    <scope>NUCLEOTIDE SEQUENCE [LARGE SCALE GENOMIC DNA]</scope>
    <source>
        <strain evidence="4 5">SB3094</strain>
    </source>
</reference>
<evidence type="ECO:0000256" key="1">
    <source>
        <dbReference type="ARBA" id="ARBA00022729"/>
    </source>
</evidence>
<dbReference type="EMBL" id="CP006996">
    <property type="protein sequence ID" value="AHD23049.1"/>
    <property type="molecule type" value="Genomic_DNA"/>
</dbReference>
<dbReference type="Gene3D" id="3.20.20.370">
    <property type="entry name" value="Glycoside hydrolase/deacetylase"/>
    <property type="match status" value="1"/>
</dbReference>
<dbReference type="PANTHER" id="PTHR34216:SF11">
    <property type="entry name" value="CHITOOLIGOSACCHARIDE DEACETYLASE"/>
    <property type="match status" value="1"/>
</dbReference>
<evidence type="ECO:0000313" key="4">
    <source>
        <dbReference type="EMBL" id="AHD23049.1"/>
    </source>
</evidence>
<accession>V9XLX8</accession>
<dbReference type="InterPro" id="IPR002509">
    <property type="entry name" value="NODB_dom"/>
</dbReference>